<proteinExistence type="predicted"/>
<organism evidence="2 3">
    <name type="scientific">Thioclava electrotropha</name>
    <dbReference type="NCBI Taxonomy" id="1549850"/>
    <lineage>
        <taxon>Bacteria</taxon>
        <taxon>Pseudomonadati</taxon>
        <taxon>Pseudomonadota</taxon>
        <taxon>Alphaproteobacteria</taxon>
        <taxon>Rhodobacterales</taxon>
        <taxon>Paracoccaceae</taxon>
        <taxon>Thioclava</taxon>
    </lineage>
</organism>
<dbReference type="Gene3D" id="3.90.78.10">
    <property type="entry name" value="UDP-N-acetylenolpyruvoylglucosamine reductase, C-terminal domain"/>
    <property type="match status" value="1"/>
</dbReference>
<evidence type="ECO:0000313" key="3">
    <source>
        <dbReference type="Proteomes" id="UP000192422"/>
    </source>
</evidence>
<keyword evidence="3" id="KW-1185">Reference proteome</keyword>
<dbReference type="InterPro" id="IPR011601">
    <property type="entry name" value="MurB_C"/>
</dbReference>
<feature type="domain" description="UDP-N-acetylenolpyruvoylglucosamine reductase C-terminal" evidence="1">
    <location>
        <begin position="2"/>
        <end position="40"/>
    </location>
</feature>
<reference evidence="2 3" key="1">
    <citation type="submission" date="2020-05" db="EMBL/GenBank/DDBJ databases">
        <title>Thioclava electrotropha strain Elox9 finished genome.</title>
        <authorList>
            <person name="Rowe A.R."/>
            <person name="Wilbanks E.G."/>
        </authorList>
    </citation>
    <scope>NUCLEOTIDE SEQUENCE [LARGE SCALE GENOMIC DNA]</scope>
    <source>
        <strain evidence="2 3">Elox9</strain>
    </source>
</reference>
<dbReference type="Pfam" id="PF02873">
    <property type="entry name" value="MurB_C"/>
    <property type="match status" value="1"/>
</dbReference>
<evidence type="ECO:0000259" key="1">
    <source>
        <dbReference type="Pfam" id="PF02873"/>
    </source>
</evidence>
<evidence type="ECO:0000313" key="2">
    <source>
        <dbReference type="EMBL" id="QPZ93334.1"/>
    </source>
</evidence>
<protein>
    <recommendedName>
        <fullName evidence="1">UDP-N-acetylenolpyruvoylglucosamine reductase C-terminal domain-containing protein</fullName>
    </recommendedName>
</protein>
<sequence length="42" mass="4500">MILVNLGGATVEHVIALADRARETVRARFGVSLVQEPALIGR</sequence>
<dbReference type="InterPro" id="IPR036635">
    <property type="entry name" value="MurB_C_sf"/>
</dbReference>
<dbReference type="SUPFAM" id="SSF56194">
    <property type="entry name" value="Uridine diphospho-N-Acetylenolpyruvylglucosamine reductase, MurB, C-terminal domain"/>
    <property type="match status" value="1"/>
</dbReference>
<dbReference type="Proteomes" id="UP000192422">
    <property type="component" value="Chromosome"/>
</dbReference>
<dbReference type="EMBL" id="CP053562">
    <property type="protein sequence ID" value="QPZ93334.1"/>
    <property type="molecule type" value="Genomic_DNA"/>
</dbReference>
<gene>
    <name evidence="2" type="ORF">AKL02_019550</name>
</gene>
<accession>A0ABX6YZN6</accession>
<name>A0ABX6YZN6_9RHOB</name>